<proteinExistence type="predicted"/>
<dbReference type="AlphaFoldDB" id="A0A284RUR6"/>
<accession>A0A284RUR6</accession>
<dbReference type="Proteomes" id="UP000219338">
    <property type="component" value="Unassembled WGS sequence"/>
</dbReference>
<reference evidence="2" key="1">
    <citation type="journal article" date="2017" name="Nat. Ecol. Evol.">
        <title>Genome expansion and lineage-specific genetic innovations in the forest pathogenic fungi Armillaria.</title>
        <authorList>
            <person name="Sipos G."/>
            <person name="Prasanna A.N."/>
            <person name="Walter M.C."/>
            <person name="O'Connor E."/>
            <person name="Balint B."/>
            <person name="Krizsan K."/>
            <person name="Kiss B."/>
            <person name="Hess J."/>
            <person name="Varga T."/>
            <person name="Slot J."/>
            <person name="Riley R."/>
            <person name="Boka B."/>
            <person name="Rigling D."/>
            <person name="Barry K."/>
            <person name="Lee J."/>
            <person name="Mihaltcheva S."/>
            <person name="LaButti K."/>
            <person name="Lipzen A."/>
            <person name="Waldron R."/>
            <person name="Moloney N.M."/>
            <person name="Sperisen C."/>
            <person name="Kredics L."/>
            <person name="Vagvoelgyi C."/>
            <person name="Patrignani A."/>
            <person name="Fitzpatrick D."/>
            <person name="Nagy I."/>
            <person name="Doyle S."/>
            <person name="Anderson J.B."/>
            <person name="Grigoriev I.V."/>
            <person name="Gueldener U."/>
            <person name="Muensterkoetter M."/>
            <person name="Nagy L.G."/>
        </authorList>
    </citation>
    <scope>NUCLEOTIDE SEQUENCE [LARGE SCALE GENOMIC DNA]</scope>
    <source>
        <strain evidence="2">C18/9</strain>
    </source>
</reference>
<keyword evidence="2" id="KW-1185">Reference proteome</keyword>
<gene>
    <name evidence="1" type="ORF">ARMOST_15917</name>
</gene>
<protein>
    <submittedName>
        <fullName evidence="1">Uncharacterized protein</fullName>
    </submittedName>
</protein>
<dbReference type="STRING" id="47428.A0A284RUR6"/>
<sequence length="299" mass="34725">MIVLVFRIQHRFRNSVYASDRKQLIETSLAIINHTDLLKPTLGWKEVNAVLDMLYSLLSSEIFAVVGDLEALVHRSFMIFAEHGSWFKHLIRTRPHSPMNRQFYSVTYQFYLRSLADGDERSENDTILPILERFLSFCLNMYHDSGPRGILALSKFYPLALLHHQNEQAPGEQSQALLRIDSLVEIMLLLIKGHNESILYEWAQLPIMRRVWLKCLPRLVQWSLGEQFRQWDFLKRVLAVVVIGELRNMLGYGDDKESLPRYDYEPYTAAANQLPWLHEVSSSGSSRCGHFSLLIHVPV</sequence>
<evidence type="ECO:0000313" key="1">
    <source>
        <dbReference type="EMBL" id="SJL12490.1"/>
    </source>
</evidence>
<evidence type="ECO:0000313" key="2">
    <source>
        <dbReference type="Proteomes" id="UP000219338"/>
    </source>
</evidence>
<dbReference type="EMBL" id="FUEG01000017">
    <property type="protein sequence ID" value="SJL12490.1"/>
    <property type="molecule type" value="Genomic_DNA"/>
</dbReference>
<name>A0A284RUR6_ARMOS</name>
<organism evidence="1 2">
    <name type="scientific">Armillaria ostoyae</name>
    <name type="common">Armillaria root rot fungus</name>
    <dbReference type="NCBI Taxonomy" id="47428"/>
    <lineage>
        <taxon>Eukaryota</taxon>
        <taxon>Fungi</taxon>
        <taxon>Dikarya</taxon>
        <taxon>Basidiomycota</taxon>
        <taxon>Agaricomycotina</taxon>
        <taxon>Agaricomycetes</taxon>
        <taxon>Agaricomycetidae</taxon>
        <taxon>Agaricales</taxon>
        <taxon>Marasmiineae</taxon>
        <taxon>Physalacriaceae</taxon>
        <taxon>Armillaria</taxon>
    </lineage>
</organism>